<evidence type="ECO:0000259" key="8">
    <source>
        <dbReference type="PROSITE" id="PS50048"/>
    </source>
</evidence>
<reference evidence="9" key="1">
    <citation type="journal article" date="2023" name="Mol. Phylogenet. Evol.">
        <title>Genome-scale phylogeny and comparative genomics of the fungal order Sordariales.</title>
        <authorList>
            <person name="Hensen N."/>
            <person name="Bonometti L."/>
            <person name="Westerberg I."/>
            <person name="Brannstrom I.O."/>
            <person name="Guillou S."/>
            <person name="Cros-Aarteil S."/>
            <person name="Calhoun S."/>
            <person name="Haridas S."/>
            <person name="Kuo A."/>
            <person name="Mondo S."/>
            <person name="Pangilinan J."/>
            <person name="Riley R."/>
            <person name="LaButti K."/>
            <person name="Andreopoulos B."/>
            <person name="Lipzen A."/>
            <person name="Chen C."/>
            <person name="Yan M."/>
            <person name="Daum C."/>
            <person name="Ng V."/>
            <person name="Clum A."/>
            <person name="Steindorff A."/>
            <person name="Ohm R.A."/>
            <person name="Martin F."/>
            <person name="Silar P."/>
            <person name="Natvig D.O."/>
            <person name="Lalanne C."/>
            <person name="Gautier V."/>
            <person name="Ament-Velasquez S.L."/>
            <person name="Kruys A."/>
            <person name="Hutchinson M.I."/>
            <person name="Powell A.J."/>
            <person name="Barry K."/>
            <person name="Miller A.N."/>
            <person name="Grigoriev I.V."/>
            <person name="Debuchy R."/>
            <person name="Gladieux P."/>
            <person name="Hiltunen Thoren M."/>
            <person name="Johannesson H."/>
        </authorList>
    </citation>
    <scope>NUCLEOTIDE SEQUENCE</scope>
    <source>
        <strain evidence="9">CBS 315.58</strain>
    </source>
</reference>
<keyword evidence="5" id="KW-0804">Transcription</keyword>
<dbReference type="PANTHER" id="PTHR37534">
    <property type="entry name" value="TRANSCRIPTIONAL ACTIVATOR PROTEIN UGA3"/>
    <property type="match status" value="1"/>
</dbReference>
<dbReference type="CDD" id="cd00067">
    <property type="entry name" value="GAL4"/>
    <property type="match status" value="1"/>
</dbReference>
<name>A0AAN6XGM2_9PEZI</name>
<feature type="domain" description="Zn(2)-C6 fungal-type" evidence="8">
    <location>
        <begin position="10"/>
        <end position="40"/>
    </location>
</feature>
<comment type="subcellular location">
    <subcellularLocation>
        <location evidence="1">Nucleus</location>
    </subcellularLocation>
</comment>
<feature type="region of interest" description="Disordered" evidence="7">
    <location>
        <begin position="102"/>
        <end position="147"/>
    </location>
</feature>
<dbReference type="PROSITE" id="PS00463">
    <property type="entry name" value="ZN2_CY6_FUNGAL_1"/>
    <property type="match status" value="1"/>
</dbReference>
<reference evidence="9" key="2">
    <citation type="submission" date="2023-05" db="EMBL/GenBank/DDBJ databases">
        <authorList>
            <consortium name="Lawrence Berkeley National Laboratory"/>
            <person name="Steindorff A."/>
            <person name="Hensen N."/>
            <person name="Bonometti L."/>
            <person name="Westerberg I."/>
            <person name="Brannstrom I.O."/>
            <person name="Guillou S."/>
            <person name="Cros-Aarteil S."/>
            <person name="Calhoun S."/>
            <person name="Haridas S."/>
            <person name="Kuo A."/>
            <person name="Mondo S."/>
            <person name="Pangilinan J."/>
            <person name="Riley R."/>
            <person name="Labutti K."/>
            <person name="Andreopoulos B."/>
            <person name="Lipzen A."/>
            <person name="Chen C."/>
            <person name="Yanf M."/>
            <person name="Daum C."/>
            <person name="Ng V."/>
            <person name="Clum A."/>
            <person name="Ohm R."/>
            <person name="Martin F."/>
            <person name="Silar P."/>
            <person name="Natvig D."/>
            <person name="Lalanne C."/>
            <person name="Gautier V."/>
            <person name="Ament-Velasquez S.L."/>
            <person name="Kruys A."/>
            <person name="Hutchinson M.I."/>
            <person name="Powell A.J."/>
            <person name="Barry K."/>
            <person name="Miller A.N."/>
            <person name="Grigoriev I.V."/>
            <person name="Debuchy R."/>
            <person name="Gladieux P."/>
            <person name="Thoren M.H."/>
            <person name="Johannesson H."/>
        </authorList>
    </citation>
    <scope>NUCLEOTIDE SEQUENCE</scope>
    <source>
        <strain evidence="9">CBS 315.58</strain>
    </source>
</reference>
<comment type="caution">
    <text evidence="9">The sequence shown here is derived from an EMBL/GenBank/DDBJ whole genome shotgun (WGS) entry which is preliminary data.</text>
</comment>
<evidence type="ECO:0000256" key="2">
    <source>
        <dbReference type="ARBA" id="ARBA00022833"/>
    </source>
</evidence>
<dbReference type="GO" id="GO:0008270">
    <property type="term" value="F:zinc ion binding"/>
    <property type="evidence" value="ECO:0007669"/>
    <property type="project" value="InterPro"/>
</dbReference>
<evidence type="ECO:0000256" key="6">
    <source>
        <dbReference type="ARBA" id="ARBA00023242"/>
    </source>
</evidence>
<proteinExistence type="predicted"/>
<dbReference type="GO" id="GO:0003677">
    <property type="term" value="F:DNA binding"/>
    <property type="evidence" value="ECO:0007669"/>
    <property type="project" value="UniProtKB-KW"/>
</dbReference>
<evidence type="ECO:0000256" key="7">
    <source>
        <dbReference type="SAM" id="MobiDB-lite"/>
    </source>
</evidence>
<keyword evidence="2" id="KW-0862">Zinc</keyword>
<dbReference type="Proteomes" id="UP001303160">
    <property type="component" value="Unassembled WGS sequence"/>
</dbReference>
<dbReference type="Pfam" id="PF00172">
    <property type="entry name" value="Zn_clus"/>
    <property type="match status" value="1"/>
</dbReference>
<sequence length="628" mass="69990">MTSRTRSSGGCWTCRLRRKKCDETRPVCEACDALGIDCLYSEEKPQWMDGGDWQKARGEWVKQEIKRVAAQRREKRYMRDLEEGVGGIGADDGSGVSMEIETGTARTGSSTTASTSILTPCSSSASSPPQHQASNDSPDEDHAGIPASESDAHRTMFYLDYVFPFLFPFYCLTLLDFGRGWLLVLLQRNQALFHVAQTMAGYFYGIVLASDDNKDDVPELCKSHNLVAIQRQQELGLQWLRRAIQDVVDKGVKGHVKEASEVVACIVQLLTSEVAVGNSENWRVHLEAAAGLWEEMWRFHGVGKIPRVDGEGDIEMPCFMMLLLQLGSSPNSWTPRGQPWGANQATLRFFSAQLLFLDVVGSTALEQAPRLQTWHGHLLEVPDMEEIEKVLPAKMREKEMEVPHLKLVEFIGLENWVVVAIAEISALDAFKKEMKRTSSLSVAQLVSRAAMIENRIRTGLEGLGQPEVRHGCPSECLPADHPLLHFTPQRMSSPHTMHSTALHTRIWAQAALTYLQVVVSGWQPASQEIQNTVTETLHLMIYCLPVPDSLRALVWPFTVTGCLAAPEQEQIFRDMAGAMGPLRAFGTIKQGMDIMEHVWSSRAHIEQNADQWDLAACLNCLGQPSLLI</sequence>
<evidence type="ECO:0000256" key="1">
    <source>
        <dbReference type="ARBA" id="ARBA00004123"/>
    </source>
</evidence>
<dbReference type="Pfam" id="PF11951">
    <property type="entry name" value="Fungal_trans_2"/>
    <property type="match status" value="1"/>
</dbReference>
<evidence type="ECO:0000313" key="9">
    <source>
        <dbReference type="EMBL" id="KAK4200239.1"/>
    </source>
</evidence>
<evidence type="ECO:0000256" key="5">
    <source>
        <dbReference type="ARBA" id="ARBA00023163"/>
    </source>
</evidence>
<evidence type="ECO:0000256" key="4">
    <source>
        <dbReference type="ARBA" id="ARBA00023125"/>
    </source>
</evidence>
<keyword evidence="6" id="KW-0539">Nucleus</keyword>
<dbReference type="Gene3D" id="4.10.240.10">
    <property type="entry name" value="Zn(2)-C6 fungal-type DNA-binding domain"/>
    <property type="match status" value="1"/>
</dbReference>
<keyword evidence="4" id="KW-0238">DNA-binding</keyword>
<dbReference type="InterPro" id="IPR021858">
    <property type="entry name" value="Fun_TF"/>
</dbReference>
<dbReference type="PANTHER" id="PTHR37534:SF20">
    <property type="entry name" value="PRO1A C6 ZINK-FINGER PROTEIN"/>
    <property type="match status" value="1"/>
</dbReference>
<gene>
    <name evidence="9" type="ORF">QBC40DRAFT_327123</name>
</gene>
<accession>A0AAN6XGM2</accession>
<evidence type="ECO:0000313" key="10">
    <source>
        <dbReference type="Proteomes" id="UP001303160"/>
    </source>
</evidence>
<dbReference type="SMART" id="SM00066">
    <property type="entry name" value="GAL4"/>
    <property type="match status" value="1"/>
</dbReference>
<keyword evidence="3" id="KW-0805">Transcription regulation</keyword>
<dbReference type="EMBL" id="MU863922">
    <property type="protein sequence ID" value="KAK4200239.1"/>
    <property type="molecule type" value="Genomic_DNA"/>
</dbReference>
<feature type="compositionally biased region" description="Low complexity" evidence="7">
    <location>
        <begin position="102"/>
        <end position="134"/>
    </location>
</feature>
<protein>
    <submittedName>
        <fullName evidence="9">Fungal-specific transcription factor domain-containing protein</fullName>
    </submittedName>
</protein>
<dbReference type="AlphaFoldDB" id="A0AAN6XGM2"/>
<dbReference type="SUPFAM" id="SSF57701">
    <property type="entry name" value="Zn2/Cys6 DNA-binding domain"/>
    <property type="match status" value="1"/>
</dbReference>
<organism evidence="9 10">
    <name type="scientific">Triangularia verruculosa</name>
    <dbReference type="NCBI Taxonomy" id="2587418"/>
    <lineage>
        <taxon>Eukaryota</taxon>
        <taxon>Fungi</taxon>
        <taxon>Dikarya</taxon>
        <taxon>Ascomycota</taxon>
        <taxon>Pezizomycotina</taxon>
        <taxon>Sordariomycetes</taxon>
        <taxon>Sordariomycetidae</taxon>
        <taxon>Sordariales</taxon>
        <taxon>Podosporaceae</taxon>
        <taxon>Triangularia</taxon>
    </lineage>
</organism>
<feature type="non-terminal residue" evidence="9">
    <location>
        <position position="628"/>
    </location>
</feature>
<dbReference type="InterPro" id="IPR001138">
    <property type="entry name" value="Zn2Cys6_DnaBD"/>
</dbReference>
<dbReference type="PROSITE" id="PS50048">
    <property type="entry name" value="ZN2_CY6_FUNGAL_2"/>
    <property type="match status" value="1"/>
</dbReference>
<dbReference type="GO" id="GO:0000981">
    <property type="term" value="F:DNA-binding transcription factor activity, RNA polymerase II-specific"/>
    <property type="evidence" value="ECO:0007669"/>
    <property type="project" value="InterPro"/>
</dbReference>
<keyword evidence="10" id="KW-1185">Reference proteome</keyword>
<dbReference type="InterPro" id="IPR036864">
    <property type="entry name" value="Zn2-C6_fun-type_DNA-bd_sf"/>
</dbReference>
<dbReference type="GO" id="GO:0005634">
    <property type="term" value="C:nucleus"/>
    <property type="evidence" value="ECO:0007669"/>
    <property type="project" value="UniProtKB-SubCell"/>
</dbReference>
<evidence type="ECO:0000256" key="3">
    <source>
        <dbReference type="ARBA" id="ARBA00023015"/>
    </source>
</evidence>